<dbReference type="Gene3D" id="2.70.150.10">
    <property type="entry name" value="Calcium-transporting ATPase, cytoplasmic transduction domain A"/>
    <property type="match status" value="1"/>
</dbReference>
<keyword evidence="4 6" id="KW-1133">Transmembrane helix</keyword>
<dbReference type="InterPro" id="IPR036412">
    <property type="entry name" value="HAD-like_sf"/>
</dbReference>
<reference evidence="9" key="1">
    <citation type="submission" date="2019-04" db="EMBL/GenBank/DDBJ databases">
        <title>Draft genome sequence of Pseudonocardiaceae bacterium SL3-2-4.</title>
        <authorList>
            <person name="Ningsih F."/>
            <person name="Yokota A."/>
            <person name="Sakai Y."/>
            <person name="Nanatani K."/>
            <person name="Yabe S."/>
            <person name="Oetari A."/>
            <person name="Sjamsuridzal W."/>
        </authorList>
    </citation>
    <scope>NUCLEOTIDE SEQUENCE [LARGE SCALE GENOMIC DNA]</scope>
    <source>
        <strain evidence="9">SL3-2-4</strain>
    </source>
</reference>
<dbReference type="InterPro" id="IPR018303">
    <property type="entry name" value="ATPase_P-typ_P_site"/>
</dbReference>
<evidence type="ECO:0000256" key="4">
    <source>
        <dbReference type="ARBA" id="ARBA00022989"/>
    </source>
</evidence>
<dbReference type="Gene3D" id="3.40.50.1000">
    <property type="entry name" value="HAD superfamily/HAD-like"/>
    <property type="match status" value="1"/>
</dbReference>
<feature type="domain" description="P-type ATPase A" evidence="7">
    <location>
        <begin position="102"/>
        <end position="194"/>
    </location>
</feature>
<dbReference type="NCBIfam" id="TIGR01494">
    <property type="entry name" value="ATPase_P-type"/>
    <property type="match status" value="2"/>
</dbReference>
<keyword evidence="3" id="KW-1278">Translocase</keyword>
<dbReference type="SUPFAM" id="SSF81653">
    <property type="entry name" value="Calcium ATPase, transduction domain A"/>
    <property type="match status" value="1"/>
</dbReference>
<evidence type="ECO:0000256" key="6">
    <source>
        <dbReference type="SAM" id="Phobius"/>
    </source>
</evidence>
<feature type="transmembrane region" description="Helical" evidence="6">
    <location>
        <begin position="66"/>
        <end position="84"/>
    </location>
</feature>
<feature type="transmembrane region" description="Helical" evidence="6">
    <location>
        <begin position="658"/>
        <end position="677"/>
    </location>
</feature>
<feature type="transmembrane region" description="Helical" evidence="6">
    <location>
        <begin position="714"/>
        <end position="735"/>
    </location>
</feature>
<organism evidence="8 9">
    <name type="scientific">Gandjariella thermophila</name>
    <dbReference type="NCBI Taxonomy" id="1931992"/>
    <lineage>
        <taxon>Bacteria</taxon>
        <taxon>Bacillati</taxon>
        <taxon>Actinomycetota</taxon>
        <taxon>Actinomycetes</taxon>
        <taxon>Pseudonocardiales</taxon>
        <taxon>Pseudonocardiaceae</taxon>
        <taxon>Gandjariella</taxon>
    </lineage>
</organism>
<protein>
    <submittedName>
        <fullName evidence="8">Magnesium-transporting ATPase</fullName>
    </submittedName>
</protein>
<dbReference type="PROSITE" id="PS00154">
    <property type="entry name" value="ATPASE_E1_E2"/>
    <property type="match status" value="1"/>
</dbReference>
<dbReference type="Gene3D" id="3.40.1110.10">
    <property type="entry name" value="Calcium-transporting ATPase, cytoplasmic domain N"/>
    <property type="match status" value="1"/>
</dbReference>
<evidence type="ECO:0000313" key="9">
    <source>
        <dbReference type="Proteomes" id="UP000298860"/>
    </source>
</evidence>
<evidence type="ECO:0000256" key="2">
    <source>
        <dbReference type="ARBA" id="ARBA00022692"/>
    </source>
</evidence>
<evidence type="ECO:0000256" key="3">
    <source>
        <dbReference type="ARBA" id="ARBA00022967"/>
    </source>
</evidence>
<gene>
    <name evidence="8" type="ORF">GTS_55390</name>
</gene>
<dbReference type="EMBL" id="BJFL01000066">
    <property type="protein sequence ID" value="GDY33906.1"/>
    <property type="molecule type" value="Genomic_DNA"/>
</dbReference>
<name>A0A4D4JHN4_9PSEU</name>
<dbReference type="InterPro" id="IPR023298">
    <property type="entry name" value="ATPase_P-typ_TM_dom_sf"/>
</dbReference>
<feature type="transmembrane region" description="Helical" evidence="6">
    <location>
        <begin position="42"/>
        <end position="60"/>
    </location>
</feature>
<dbReference type="PANTHER" id="PTHR42861">
    <property type="entry name" value="CALCIUM-TRANSPORTING ATPASE"/>
    <property type="match status" value="1"/>
</dbReference>
<dbReference type="SFLD" id="SFLDG00002">
    <property type="entry name" value="C1.7:_P-type_atpase_like"/>
    <property type="match status" value="1"/>
</dbReference>
<dbReference type="GO" id="GO:0005524">
    <property type="term" value="F:ATP binding"/>
    <property type="evidence" value="ECO:0007669"/>
    <property type="project" value="InterPro"/>
</dbReference>
<feature type="transmembrane region" description="Helical" evidence="6">
    <location>
        <begin position="213"/>
        <end position="233"/>
    </location>
</feature>
<sequence>MAVDAAVGLTAAEVRRRVDEGLSNAVARRGSRSVAGIVRANVFTRFNAIIAVLFAVMVVVGPVQDTLFALTVAANTAIGIVQELRAKRTLDRLSILGESRPRVRRDGTVTEIPPAELVVDDLIELGPGDEIVVDGVVAASTQLEVDESLLTGEAEPVHKRPGDHLLSGSFAVAGSGSYQATRVGRHAYAARLAEEAGRFSLVRSELRTGINQILKIIAYLMVPVGALVVYSQMRANAGLPDAVRGMVAALVPMVPEGLVLLTSIAFAVGVIRLAGRQCLVQELPAIEGLARVSVVCADKTGTLTDTGMRLAEVRQVDSAAPVAEALGALAAADPQPNPSMRAIADANRDGAGWRATATAPFSSARRWSGASFADHGHWVLGAPDALLRAGHPTLGEAEHLGRNGLRVLLLGHTRTPVDAADAPGEVTPVALVVLEQRIRPDAADTLRYFAQQHVAVKVISGDGPASVGAVAAALHLPDAEHPVDARRLPEGWDALAEQVAEASVFGRVAPAQKRAMVAALRFRGDTVAMTGDGVNDVLALKNADIGVAMGTGSPATRAVAQIVLLDNRFATLPHVVAEGRRVIGNIERVANLFLIKTVYSVALAVLIGAVGLPFPFLPRHLTLIGAVTIGIPAFFLALAPNPERARPGFVPRVLRMSVPAGIVAAGCTFATYLLVIAEGTADPTQRRTAAVIALFLVTMWALGIVARPYVWWKIVLLAAMGGMFVLVLLVPYGRWFFALDPGGPSTVVTAVAVAGVGTVAMELGWWLDGWLHHERRRLTA</sequence>
<dbReference type="GO" id="GO:0016887">
    <property type="term" value="F:ATP hydrolysis activity"/>
    <property type="evidence" value="ECO:0007669"/>
    <property type="project" value="InterPro"/>
</dbReference>
<keyword evidence="2 6" id="KW-0812">Transmembrane</keyword>
<dbReference type="SUPFAM" id="SSF81665">
    <property type="entry name" value="Calcium ATPase, transmembrane domain M"/>
    <property type="match status" value="1"/>
</dbReference>
<dbReference type="InterPro" id="IPR001757">
    <property type="entry name" value="P_typ_ATPase"/>
</dbReference>
<feature type="transmembrane region" description="Helical" evidence="6">
    <location>
        <begin position="620"/>
        <end position="638"/>
    </location>
</feature>
<feature type="transmembrane region" description="Helical" evidence="6">
    <location>
        <begin position="589"/>
        <end position="614"/>
    </location>
</feature>
<dbReference type="InterPro" id="IPR044492">
    <property type="entry name" value="P_typ_ATPase_HD_dom"/>
</dbReference>
<evidence type="ECO:0000313" key="8">
    <source>
        <dbReference type="EMBL" id="GDY33906.1"/>
    </source>
</evidence>
<comment type="subcellular location">
    <subcellularLocation>
        <location evidence="1">Cell membrane</location>
        <topology evidence="1">Multi-pass membrane protein</topology>
    </subcellularLocation>
</comment>
<accession>A0A4D4JHN4</accession>
<comment type="caution">
    <text evidence="8">The sequence shown here is derived from an EMBL/GenBank/DDBJ whole genome shotgun (WGS) entry which is preliminary data.</text>
</comment>
<dbReference type="InterPro" id="IPR059000">
    <property type="entry name" value="ATPase_P-type_domA"/>
</dbReference>
<feature type="transmembrane region" description="Helical" evidence="6">
    <location>
        <begin position="689"/>
        <end position="707"/>
    </location>
</feature>
<dbReference type="Gene3D" id="1.20.1110.10">
    <property type="entry name" value="Calcium-transporting ATPase, transmembrane domain"/>
    <property type="match status" value="1"/>
</dbReference>
<keyword evidence="5 6" id="KW-0472">Membrane</keyword>
<evidence type="ECO:0000256" key="1">
    <source>
        <dbReference type="ARBA" id="ARBA00004651"/>
    </source>
</evidence>
<keyword evidence="9" id="KW-1185">Reference proteome</keyword>
<dbReference type="Pfam" id="PF00122">
    <property type="entry name" value="E1-E2_ATPase"/>
    <property type="match status" value="1"/>
</dbReference>
<feature type="transmembrane region" description="Helical" evidence="6">
    <location>
        <begin position="747"/>
        <end position="767"/>
    </location>
</feature>
<dbReference type="Proteomes" id="UP000298860">
    <property type="component" value="Unassembled WGS sequence"/>
</dbReference>
<dbReference type="AlphaFoldDB" id="A0A4D4JHN4"/>
<dbReference type="InterPro" id="IPR023299">
    <property type="entry name" value="ATPase_P-typ_cyto_dom_N"/>
</dbReference>
<dbReference type="InterPro" id="IPR023214">
    <property type="entry name" value="HAD_sf"/>
</dbReference>
<dbReference type="InterPro" id="IPR008250">
    <property type="entry name" value="ATPase_P-typ_transduc_dom_A_sf"/>
</dbReference>
<evidence type="ECO:0000256" key="5">
    <source>
        <dbReference type="ARBA" id="ARBA00023136"/>
    </source>
</evidence>
<dbReference type="SFLD" id="SFLDS00003">
    <property type="entry name" value="Haloacid_Dehalogenase"/>
    <property type="match status" value="1"/>
</dbReference>
<dbReference type="PRINTS" id="PR00119">
    <property type="entry name" value="CATATPASE"/>
</dbReference>
<feature type="transmembrane region" description="Helical" evidence="6">
    <location>
        <begin position="253"/>
        <end position="274"/>
    </location>
</feature>
<dbReference type="SFLD" id="SFLDF00027">
    <property type="entry name" value="p-type_atpase"/>
    <property type="match status" value="1"/>
</dbReference>
<evidence type="ECO:0000259" key="7">
    <source>
        <dbReference type="Pfam" id="PF00122"/>
    </source>
</evidence>
<proteinExistence type="predicted"/>
<dbReference type="GO" id="GO:0005886">
    <property type="term" value="C:plasma membrane"/>
    <property type="evidence" value="ECO:0007669"/>
    <property type="project" value="UniProtKB-SubCell"/>
</dbReference>
<dbReference type="SUPFAM" id="SSF56784">
    <property type="entry name" value="HAD-like"/>
    <property type="match status" value="1"/>
</dbReference>
<dbReference type="Pfam" id="PF00702">
    <property type="entry name" value="Hydrolase"/>
    <property type="match status" value="1"/>
</dbReference>